<evidence type="ECO:0000313" key="4">
    <source>
        <dbReference type="EMBL" id="AIG64484.1"/>
    </source>
</evidence>
<accession>A0ABN4DHS0</accession>
<keyword evidence="1" id="KW-0596">Phosphopantetheine</keyword>
<gene>
    <name evidence="4" type="ORF">CATYP_07680</name>
</gene>
<dbReference type="InterPro" id="IPR006162">
    <property type="entry name" value="Ppantetheine_attach_site"/>
</dbReference>
<dbReference type="Proteomes" id="UP000028504">
    <property type="component" value="Chromosome"/>
</dbReference>
<dbReference type="InterPro" id="IPR036736">
    <property type="entry name" value="ACP-like_sf"/>
</dbReference>
<name>A0ABN4DHS0_9CORY</name>
<protein>
    <recommendedName>
        <fullName evidence="3">Carrier domain-containing protein</fullName>
    </recommendedName>
</protein>
<evidence type="ECO:0000256" key="1">
    <source>
        <dbReference type="ARBA" id="ARBA00022450"/>
    </source>
</evidence>
<dbReference type="SUPFAM" id="SSF47336">
    <property type="entry name" value="ACP-like"/>
    <property type="match status" value="1"/>
</dbReference>
<dbReference type="Pfam" id="PF00550">
    <property type="entry name" value="PP-binding"/>
    <property type="match status" value="1"/>
</dbReference>
<dbReference type="Gene3D" id="1.10.1200.10">
    <property type="entry name" value="ACP-like"/>
    <property type="match status" value="1"/>
</dbReference>
<dbReference type="EMBL" id="CP008944">
    <property type="protein sequence ID" value="AIG64484.1"/>
    <property type="molecule type" value="Genomic_DNA"/>
</dbReference>
<evidence type="ECO:0000313" key="5">
    <source>
        <dbReference type="Proteomes" id="UP000028504"/>
    </source>
</evidence>
<evidence type="ECO:0000256" key="2">
    <source>
        <dbReference type="ARBA" id="ARBA00022553"/>
    </source>
</evidence>
<proteinExistence type="predicted"/>
<feature type="domain" description="Carrier" evidence="3">
    <location>
        <begin position="1"/>
        <end position="67"/>
    </location>
</feature>
<dbReference type="InterPro" id="IPR009081">
    <property type="entry name" value="PP-bd_ACP"/>
</dbReference>
<keyword evidence="2" id="KW-0597">Phosphoprotein</keyword>
<reference evidence="4 5" key="1">
    <citation type="submission" date="2014-07" db="EMBL/GenBank/DDBJ databases">
        <title>Complete genome sequence of Corynebacterium atypicum DSM 44849: identifiction of the mycolic acid biosynthesis genes.</title>
        <authorList>
            <person name="Tippelt A."/>
            <person name="Mollmann S."/>
            <person name="Albersmeier A."/>
            <person name="Jaenicke S."/>
            <person name="Ruckert C."/>
            <person name="Tauch A."/>
        </authorList>
    </citation>
    <scope>NUCLEOTIDE SEQUENCE [LARGE SCALE GENOMIC DNA]</scope>
    <source>
        <strain evidence="4 5">R2070</strain>
    </source>
</reference>
<evidence type="ECO:0000259" key="3">
    <source>
        <dbReference type="PROSITE" id="PS50075"/>
    </source>
</evidence>
<dbReference type="PROSITE" id="PS00012">
    <property type="entry name" value="PHOSPHOPANTETHEINE"/>
    <property type="match status" value="1"/>
</dbReference>
<keyword evidence="5" id="KW-1185">Reference proteome</keyword>
<dbReference type="PROSITE" id="PS50075">
    <property type="entry name" value="CARRIER"/>
    <property type="match status" value="1"/>
</dbReference>
<organism evidence="4 5">
    <name type="scientific">Corynebacterium atypicum</name>
    <dbReference type="NCBI Taxonomy" id="191610"/>
    <lineage>
        <taxon>Bacteria</taxon>
        <taxon>Bacillati</taxon>
        <taxon>Actinomycetota</taxon>
        <taxon>Actinomycetes</taxon>
        <taxon>Mycobacteriales</taxon>
        <taxon>Corynebacteriaceae</taxon>
        <taxon>Corynebacterium</taxon>
    </lineage>
</organism>
<sequence>MVADVLGCEPTEVHRHSRLRADLGADSLSVIELTVRAEEEFGVRLNDRTVLGFHTLGDAADYLSKAQQKREDGE</sequence>